<protein>
    <submittedName>
        <fullName evidence="1">Uncharacterized protein</fullName>
    </submittedName>
</protein>
<dbReference type="AlphaFoldDB" id="A0A4D6MFQ5"/>
<proteinExistence type="predicted"/>
<evidence type="ECO:0000313" key="1">
    <source>
        <dbReference type="EMBL" id="QCD99301.1"/>
    </source>
</evidence>
<sequence>MQPLVQRFPSRTTTDFGPPPHRLAIKLVVLVAPPFPASISPFVRFFFSFLIQLYHFFAFFSSETTNPNGGHHETINALSRANHHFKPHLRRLDPNIIAIERHHRKVWTKQATKVTATRKKFWRRAKAVVADLTEETRSRHAKLLHCAATNKTDAPPP</sequence>
<accession>A0A4D6MFQ5</accession>
<keyword evidence="2" id="KW-1185">Reference proteome</keyword>
<evidence type="ECO:0000313" key="2">
    <source>
        <dbReference type="Proteomes" id="UP000501690"/>
    </source>
</evidence>
<dbReference type="Proteomes" id="UP000501690">
    <property type="component" value="Linkage Group LG7"/>
</dbReference>
<gene>
    <name evidence="1" type="ORF">DEO72_LG7g582</name>
</gene>
<dbReference type="EMBL" id="CP039351">
    <property type="protein sequence ID" value="QCD99301.1"/>
    <property type="molecule type" value="Genomic_DNA"/>
</dbReference>
<organism evidence="1 2">
    <name type="scientific">Vigna unguiculata</name>
    <name type="common">Cowpea</name>
    <dbReference type="NCBI Taxonomy" id="3917"/>
    <lineage>
        <taxon>Eukaryota</taxon>
        <taxon>Viridiplantae</taxon>
        <taxon>Streptophyta</taxon>
        <taxon>Embryophyta</taxon>
        <taxon>Tracheophyta</taxon>
        <taxon>Spermatophyta</taxon>
        <taxon>Magnoliopsida</taxon>
        <taxon>eudicotyledons</taxon>
        <taxon>Gunneridae</taxon>
        <taxon>Pentapetalae</taxon>
        <taxon>rosids</taxon>
        <taxon>fabids</taxon>
        <taxon>Fabales</taxon>
        <taxon>Fabaceae</taxon>
        <taxon>Papilionoideae</taxon>
        <taxon>50 kb inversion clade</taxon>
        <taxon>NPAAA clade</taxon>
        <taxon>indigoferoid/millettioid clade</taxon>
        <taxon>Phaseoleae</taxon>
        <taxon>Vigna</taxon>
    </lineage>
</organism>
<reference evidence="1 2" key="1">
    <citation type="submission" date="2019-04" db="EMBL/GenBank/DDBJ databases">
        <title>An improved genome assembly and genetic linkage map for asparagus bean, Vigna unguiculata ssp. sesquipedialis.</title>
        <authorList>
            <person name="Xia Q."/>
            <person name="Zhang R."/>
            <person name="Dong Y."/>
        </authorList>
    </citation>
    <scope>NUCLEOTIDE SEQUENCE [LARGE SCALE GENOMIC DNA]</scope>
    <source>
        <tissue evidence="1">Leaf</tissue>
    </source>
</reference>
<name>A0A4D6MFQ5_VIGUN</name>